<feature type="domain" description="RNA polymerase III subunit RPC82-related helix-turn-helix" evidence="6">
    <location>
        <begin position="9"/>
        <end position="67"/>
    </location>
</feature>
<accession>A0A915MQL1</accession>
<evidence type="ECO:0000313" key="9">
    <source>
        <dbReference type="WBParaSite" id="scaffold4549_cov249.g8326"/>
    </source>
</evidence>
<dbReference type="Pfam" id="PF22536">
    <property type="entry name" value="WHD_POLR3C"/>
    <property type="match status" value="1"/>
</dbReference>
<evidence type="ECO:0000256" key="1">
    <source>
        <dbReference type="ARBA" id="ARBA00004123"/>
    </source>
</evidence>
<reference evidence="9" key="1">
    <citation type="submission" date="2022-11" db="UniProtKB">
        <authorList>
            <consortium name="WormBaseParasite"/>
        </authorList>
    </citation>
    <scope>IDENTIFICATION</scope>
</reference>
<dbReference type="AlphaFoldDB" id="A0A915MQL1"/>
<proteinExistence type="inferred from homology"/>
<dbReference type="InterPro" id="IPR055207">
    <property type="entry name" value="POLR3C_WHD"/>
</dbReference>
<keyword evidence="2 5" id="KW-0240">DNA-directed RNA polymerase</keyword>
<dbReference type="PANTHER" id="PTHR12949:SF0">
    <property type="entry name" value="DNA-DIRECTED RNA POLYMERASE III SUBUNIT RPC3"/>
    <property type="match status" value="1"/>
</dbReference>
<protein>
    <recommendedName>
        <fullName evidence="5">DNA-directed RNA polymerase III subunit RPC3</fullName>
        <shortName evidence="5">RNA polymerase III subunit C3</shortName>
    </recommendedName>
</protein>
<dbReference type="InterPro" id="IPR039748">
    <property type="entry name" value="RPC3"/>
</dbReference>
<organism evidence="8 9">
    <name type="scientific">Meloidogyne javanica</name>
    <name type="common">Root-knot nematode worm</name>
    <dbReference type="NCBI Taxonomy" id="6303"/>
    <lineage>
        <taxon>Eukaryota</taxon>
        <taxon>Metazoa</taxon>
        <taxon>Ecdysozoa</taxon>
        <taxon>Nematoda</taxon>
        <taxon>Chromadorea</taxon>
        <taxon>Rhabditida</taxon>
        <taxon>Tylenchina</taxon>
        <taxon>Tylenchomorpha</taxon>
        <taxon>Tylenchoidea</taxon>
        <taxon>Meloidogynidae</taxon>
        <taxon>Meloidogyninae</taxon>
        <taxon>Meloidogyne</taxon>
        <taxon>Meloidogyne incognita group</taxon>
    </lineage>
</organism>
<evidence type="ECO:0000256" key="2">
    <source>
        <dbReference type="ARBA" id="ARBA00022478"/>
    </source>
</evidence>
<dbReference type="GO" id="GO:0003697">
    <property type="term" value="F:single-stranded DNA binding"/>
    <property type="evidence" value="ECO:0007669"/>
    <property type="project" value="UniProtKB-UniRule"/>
</dbReference>
<evidence type="ECO:0000259" key="7">
    <source>
        <dbReference type="Pfam" id="PF22536"/>
    </source>
</evidence>
<dbReference type="WBParaSite" id="scaffold4549_cov249.g8326">
    <property type="protein sequence ID" value="scaffold4549_cov249.g8326"/>
    <property type="gene ID" value="scaffold4549_cov249.g8326"/>
</dbReference>
<feature type="domain" description="DNA-directed RNA polymerase III subunit RPC3 winged-helix" evidence="7">
    <location>
        <begin position="277"/>
        <end position="353"/>
    </location>
</feature>
<evidence type="ECO:0000256" key="3">
    <source>
        <dbReference type="ARBA" id="ARBA00023163"/>
    </source>
</evidence>
<comment type="subunit">
    <text evidence="5">Component of the RNA polymerase III (Pol III) complex consisting of 17 subunits.</text>
</comment>
<dbReference type="Gene3D" id="6.10.140.1450">
    <property type="match status" value="1"/>
</dbReference>
<evidence type="ECO:0000259" key="6">
    <source>
        <dbReference type="Pfam" id="PF08221"/>
    </source>
</evidence>
<name>A0A915MQL1_MELJA</name>
<dbReference type="Gene3D" id="1.10.10.10">
    <property type="entry name" value="Winged helix-like DNA-binding domain superfamily/Winged helix DNA-binding domain"/>
    <property type="match status" value="4"/>
</dbReference>
<comment type="similarity">
    <text evidence="5">Belongs to the eukaryotic RPC3/POLR3C RNA polymerase subunit family.</text>
</comment>
<comment type="subcellular location">
    <subcellularLocation>
        <location evidence="1 5">Nucleus</location>
    </subcellularLocation>
</comment>
<dbReference type="PANTHER" id="PTHR12949">
    <property type="entry name" value="RNA POLYMERASE III DNA DIRECTED -RELATED"/>
    <property type="match status" value="1"/>
</dbReference>
<keyword evidence="3 5" id="KW-0804">Transcription</keyword>
<dbReference type="InterPro" id="IPR013197">
    <property type="entry name" value="RNA_pol_III_RPC82-rel_HTH"/>
</dbReference>
<evidence type="ECO:0000313" key="8">
    <source>
        <dbReference type="Proteomes" id="UP000887561"/>
    </source>
</evidence>
<evidence type="ECO:0000256" key="4">
    <source>
        <dbReference type="ARBA" id="ARBA00023242"/>
    </source>
</evidence>
<dbReference type="Pfam" id="PF08221">
    <property type="entry name" value="HTH_9"/>
    <property type="match status" value="1"/>
</dbReference>
<sequence length="549" mass="63713">MSKHLIDVSVAVLEDHFGYYIARIGNVLLREALSLALLARNLAPLKISLKDIRNSLAILDQHNLLTFELGSRSIIYSICPNQVLYLISAPRAILLIKTLYEGVTDAIFEDILAKGRSSCSDCIRRVSKFAEESSEVFPMFQVESDLFLLPDVILDGYSDAENDSETIKSKTKKLDSDSNILWRVNWISIERLFRDDLILDSLIGGSQNDLFDKTTLQDVCRYVHENQLDYNREMLDEKLNIICRDMTGILRRVGDSGGGVYIINYEKGIETLCLEHIESAIREKINDKAVRIFRLLNARGFLEEEQLEKEAMLSSKETKELCCSLMDNSFITTRQVARANDFAPARLTFLYIVNKSQLLSAVIDYTLLTIRNVIRRRMVEREKYEPLLDRQLKMEVIISSIENNQNIAEDDEETKKEQIAEVERAYMTTEDRRNLERFRRAERKFCSAEIELGRLHFALKHFYQLRQQINAEQQRQIATQGKRSTTSNFKEMSQRKQLDPKLASQLQEIVVLISAMEIMHHTSYRHRVINDKKRVWKIVLNGYWKAMNF</sequence>
<keyword evidence="8" id="KW-1185">Reference proteome</keyword>
<dbReference type="InterPro" id="IPR036388">
    <property type="entry name" value="WH-like_DNA-bd_sf"/>
</dbReference>
<comment type="function">
    <text evidence="5">DNA-dependent RNA polymerase catalyzes the transcription of DNA into RNA using the four ribonucleoside triphosphates as substrates. Specific core component of RNA polymerase III which synthesizes small RNAs, such as 5S rRNA and tRNAs.</text>
</comment>
<dbReference type="GO" id="GO:0005666">
    <property type="term" value="C:RNA polymerase III complex"/>
    <property type="evidence" value="ECO:0007669"/>
    <property type="project" value="UniProtKB-UniRule"/>
</dbReference>
<dbReference type="Proteomes" id="UP000887561">
    <property type="component" value="Unplaced"/>
</dbReference>
<keyword evidence="4 5" id="KW-0539">Nucleus</keyword>
<evidence type="ECO:0000256" key="5">
    <source>
        <dbReference type="RuleBase" id="RU367076"/>
    </source>
</evidence>